<evidence type="ECO:0000313" key="2">
    <source>
        <dbReference type="EMBL" id="KPA88176.1"/>
    </source>
</evidence>
<evidence type="ECO:0000259" key="1">
    <source>
        <dbReference type="SMART" id="SM00421"/>
    </source>
</evidence>
<dbReference type="InterPro" id="IPR016032">
    <property type="entry name" value="Sig_transdc_resp-reg_C-effctor"/>
</dbReference>
<dbReference type="InterPro" id="IPR036388">
    <property type="entry name" value="WH-like_DNA-bd_sf"/>
</dbReference>
<dbReference type="InterPro" id="IPR000792">
    <property type="entry name" value="Tscrpt_reg_LuxR_C"/>
</dbReference>
<accession>A0A0M9GDA7</accession>
<gene>
    <name evidence="2" type="ORF">PF66_05408</name>
</gene>
<protein>
    <submittedName>
        <fullName evidence="2">Transcriptional regulator, LuxR family</fullName>
    </submittedName>
</protein>
<dbReference type="PATRIC" id="fig|50340.43.peg.3119"/>
<dbReference type="GO" id="GO:0003677">
    <property type="term" value="F:DNA binding"/>
    <property type="evidence" value="ECO:0007669"/>
    <property type="project" value="InterPro"/>
</dbReference>
<reference evidence="2 3" key="1">
    <citation type="journal article" date="2015" name="PLoS ONE">
        <title>Rice-Infecting Pseudomonas Genomes Are Highly Accessorized and Harbor Multiple Putative Virulence Mechanisms to Cause Sheath Brown Rot.</title>
        <authorList>
            <person name="Quibod I.L."/>
            <person name="Grande G."/>
            <person name="Oreiro E.G."/>
            <person name="Borja F.N."/>
            <person name="Dossa G.S."/>
            <person name="Mauleon R."/>
            <person name="Cruz C.V."/>
            <person name="Oliva R."/>
        </authorList>
    </citation>
    <scope>NUCLEOTIDE SEQUENCE [LARGE SCALE GENOMIC DNA]</scope>
    <source>
        <strain evidence="2 3">IRRI 6609</strain>
    </source>
</reference>
<comment type="caution">
    <text evidence="2">The sequence shown here is derived from an EMBL/GenBank/DDBJ whole genome shotgun (WGS) entry which is preliminary data.</text>
</comment>
<keyword evidence="3" id="KW-1185">Reference proteome</keyword>
<evidence type="ECO:0000313" key="3">
    <source>
        <dbReference type="Proteomes" id="UP000037931"/>
    </source>
</evidence>
<feature type="domain" description="HTH luxR-type" evidence="1">
    <location>
        <begin position="210"/>
        <end position="267"/>
    </location>
</feature>
<dbReference type="AlphaFoldDB" id="A0A0M9GDA7"/>
<dbReference type="OrthoDB" id="6937102at2"/>
<dbReference type="Proteomes" id="UP000037931">
    <property type="component" value="Unassembled WGS sequence"/>
</dbReference>
<dbReference type="EMBL" id="JSYZ01000023">
    <property type="protein sequence ID" value="KPA88176.1"/>
    <property type="molecule type" value="Genomic_DNA"/>
</dbReference>
<dbReference type="SUPFAM" id="SSF46894">
    <property type="entry name" value="C-terminal effector domain of the bipartite response regulators"/>
    <property type="match status" value="1"/>
</dbReference>
<sequence>MNRTSSILNLESARFYHELGELVLNVGQQHFAEGLYRLVTQLVPVNAVELSEWTVDDRQGRVVDIRLMGGAGEPEDIPPPSNVRHPSEHPLSKDILEMDHPLLIQVNARPAVAGRPRSHAEYHQCCLVSLKSNRRSLISLYRPLHQKTFSLTELSFLKSLSETLLPLIERHAQITRQSLQKLGTWLPNPAAENELTSLQRDFKERLALCDITLSVREQEVCLGLLNGGTVPEMAEKLCVKNSSIETYLKRAAAKLGVSGRHGLAKWMVGTPVPMQA</sequence>
<dbReference type="GO" id="GO:0006355">
    <property type="term" value="P:regulation of DNA-templated transcription"/>
    <property type="evidence" value="ECO:0007669"/>
    <property type="project" value="InterPro"/>
</dbReference>
<proteinExistence type="predicted"/>
<dbReference type="SMART" id="SM00421">
    <property type="entry name" value="HTH_LUXR"/>
    <property type="match status" value="1"/>
</dbReference>
<dbReference type="RefSeq" id="WP_054058109.1">
    <property type="nucleotide sequence ID" value="NZ_JSYZ01000023.1"/>
</dbReference>
<name>A0A0M9GDA7_9PSED</name>
<organism evidence="2 3">
    <name type="scientific">Pseudomonas asplenii</name>
    <dbReference type="NCBI Taxonomy" id="53407"/>
    <lineage>
        <taxon>Bacteria</taxon>
        <taxon>Pseudomonadati</taxon>
        <taxon>Pseudomonadota</taxon>
        <taxon>Gammaproteobacteria</taxon>
        <taxon>Pseudomonadales</taxon>
        <taxon>Pseudomonadaceae</taxon>
        <taxon>Pseudomonas</taxon>
    </lineage>
</organism>
<dbReference type="Pfam" id="PF00196">
    <property type="entry name" value="GerE"/>
    <property type="match status" value="1"/>
</dbReference>
<dbReference type="Gene3D" id="1.10.10.10">
    <property type="entry name" value="Winged helix-like DNA-binding domain superfamily/Winged helix DNA-binding domain"/>
    <property type="match status" value="1"/>
</dbReference>
<dbReference type="STRING" id="50340.PF66_05408"/>